<dbReference type="GeneID" id="45052690"/>
<dbReference type="InterPro" id="IPR011918">
    <property type="entry name" value="ABC_MsbA_ATP-bd"/>
</dbReference>
<evidence type="ECO:0000256" key="7">
    <source>
        <dbReference type="ARBA" id="ARBA00022989"/>
    </source>
</evidence>
<evidence type="ECO:0000259" key="11">
    <source>
        <dbReference type="PROSITE" id="PS50893"/>
    </source>
</evidence>
<dbReference type="Pfam" id="PF00005">
    <property type="entry name" value="ABC_tran"/>
    <property type="match status" value="1"/>
</dbReference>
<feature type="domain" description="ABC transmembrane type-1" evidence="12">
    <location>
        <begin position="116"/>
        <end position="398"/>
    </location>
</feature>
<evidence type="ECO:0000256" key="10">
    <source>
        <dbReference type="SAM" id="Phobius"/>
    </source>
</evidence>
<evidence type="ECO:0000259" key="12">
    <source>
        <dbReference type="PROSITE" id="PS50929"/>
    </source>
</evidence>
<evidence type="ECO:0000256" key="8">
    <source>
        <dbReference type="ARBA" id="ARBA00023136"/>
    </source>
</evidence>
<proteinExistence type="inferred from homology"/>
<organism evidence="13 14">
    <name type="scientific">Brucella abortus (strain S19)</name>
    <dbReference type="NCBI Taxonomy" id="430066"/>
    <lineage>
        <taxon>Bacteria</taxon>
        <taxon>Pseudomonadati</taxon>
        <taxon>Pseudomonadota</taxon>
        <taxon>Alphaproteobacteria</taxon>
        <taxon>Hyphomicrobiales</taxon>
        <taxon>Brucellaceae</taxon>
        <taxon>Brucella/Ochrobactrum group</taxon>
        <taxon>Brucella</taxon>
    </lineage>
</organism>
<evidence type="ECO:0000256" key="3">
    <source>
        <dbReference type="ARBA" id="ARBA00005417"/>
    </source>
</evidence>
<dbReference type="PROSITE" id="PS00211">
    <property type="entry name" value="ABC_TRANSPORTER_1"/>
    <property type="match status" value="1"/>
</dbReference>
<dbReference type="EMBL" id="CP000887">
    <property type="protein sequence ID" value="ACD73098.1"/>
    <property type="molecule type" value="Genomic_DNA"/>
</dbReference>
<comment type="subcellular location">
    <subcellularLocation>
        <location evidence="1">Cell inner membrane</location>
    </subcellularLocation>
    <subcellularLocation>
        <location evidence="2">Cell membrane</location>
        <topology evidence="2">Multi-pass membrane protein</topology>
    </subcellularLocation>
</comment>
<dbReference type="InterPro" id="IPR039421">
    <property type="entry name" value="Type_1_exporter"/>
</dbReference>
<dbReference type="CDD" id="cd03249">
    <property type="entry name" value="ABC_MTABC3_MDL1_MDL2"/>
    <property type="match status" value="1"/>
</dbReference>
<dbReference type="InterPro" id="IPR011527">
    <property type="entry name" value="ABC1_TM_dom"/>
</dbReference>
<dbReference type="AlphaFoldDB" id="A0A0F6AS84"/>
<dbReference type="SMART" id="SM00382">
    <property type="entry name" value="AAA"/>
    <property type="match status" value="1"/>
</dbReference>
<dbReference type="GO" id="GO:0016887">
    <property type="term" value="F:ATP hydrolysis activity"/>
    <property type="evidence" value="ECO:0007669"/>
    <property type="project" value="InterPro"/>
</dbReference>
<dbReference type="NCBIfam" id="TIGR02204">
    <property type="entry name" value="MsbA_rel"/>
    <property type="match status" value="1"/>
</dbReference>
<keyword evidence="4 10" id="KW-0812">Transmembrane</keyword>
<dbReference type="CDD" id="cd18575">
    <property type="entry name" value="ABC_6TM_bac_exporter_ABCB8_10_like"/>
    <property type="match status" value="1"/>
</dbReference>
<accession>A0A0F6AS84</accession>
<sequence>MADMKTHYRQATASKRVGEPIHQVGANNKGAINRSVIFASLTVFKRKISVHALSCGFRKTAFSAVKARVEQPRSDRQSIEIDMNRELTAEEGRKRRSLKPLKRMMPFLAPYKVLVAGALFSLVLAAVTTLAVPVALRRMIDHGFTGSNAVFVNNYFGMLVLLAFALALASGLRYFFVISLGERVVADLRNAVFSHVTALSPEFFDRSQSGEIVSRLSSDTTQIKSVVGATASVALRNMILGIGALAMMVVTSPKLSALVIAAIPIIVIPLIAFGRSVRRRSRMTQDMLARANAYASEQIGAMRTLQAFTNESMVVGSFAHAVEKAYQAARSSIQARAILTAFAIFLVFSSIVAVLWFGSRDVLAGTMSAGTLGQFVLYAVFAGSSFGALSEVGGELAQAAGATERLVEILDEKPGITAPAHPVALPKPPRGEIAFENVYFSYPTRPDAPSLNGLGFTVKPGETVAIVGPSGAGKSTIFSLVMRYYDPQSGRVLMDGVALPNADPHDVRSRIAMVPQDVAIFATTIRENIGFGKPGASDAEIIAAAKAALAHEFIMALDNGYDTEVGERGITLSGGQRQRIAIARALLRDAPILLLDEATSALDAESEMLVQKALDGLMADRTTLVVAHRLATVLKADRILVLDHGRIVEEGTHESLVAKGGIYARLAKLQFEAGAGAFAAQ</sequence>
<evidence type="ECO:0000256" key="2">
    <source>
        <dbReference type="ARBA" id="ARBA00004651"/>
    </source>
</evidence>
<keyword evidence="5" id="KW-0547">Nucleotide-binding</keyword>
<dbReference type="Proteomes" id="UP000002565">
    <property type="component" value="Chromosome 1"/>
</dbReference>
<dbReference type="PROSITE" id="PS50929">
    <property type="entry name" value="ABC_TM1F"/>
    <property type="match status" value="1"/>
</dbReference>
<dbReference type="PANTHER" id="PTHR43394:SF1">
    <property type="entry name" value="ATP-BINDING CASSETTE SUB-FAMILY B MEMBER 10, MITOCHONDRIAL"/>
    <property type="match status" value="1"/>
</dbReference>
<dbReference type="InterPro" id="IPR003439">
    <property type="entry name" value="ABC_transporter-like_ATP-bd"/>
</dbReference>
<dbReference type="KEGG" id="bmc:BAbS19_I16140"/>
<protein>
    <submittedName>
        <fullName evidence="13">Probable transport atp-binding protein MSBA</fullName>
    </submittedName>
</protein>
<dbReference type="Pfam" id="PF00664">
    <property type="entry name" value="ABC_membrane"/>
    <property type="match status" value="1"/>
</dbReference>
<feature type="transmembrane region" description="Helical" evidence="10">
    <location>
        <begin position="155"/>
        <end position="176"/>
    </location>
</feature>
<feature type="transmembrane region" description="Helical" evidence="10">
    <location>
        <begin position="255"/>
        <end position="273"/>
    </location>
</feature>
<dbReference type="Gene3D" id="3.40.50.300">
    <property type="entry name" value="P-loop containing nucleotide triphosphate hydrolases"/>
    <property type="match status" value="1"/>
</dbReference>
<feature type="transmembrane region" description="Helical" evidence="10">
    <location>
        <begin position="225"/>
        <end position="249"/>
    </location>
</feature>
<dbReference type="FunFam" id="3.40.50.300:FF:000218">
    <property type="entry name" value="Multidrug ABC transporter ATP-binding protein"/>
    <property type="match status" value="1"/>
</dbReference>
<comment type="similarity">
    <text evidence="3">Belongs to the ABC transporter superfamily.</text>
</comment>
<dbReference type="HOGENOM" id="CLU_000604_84_3_5"/>
<evidence type="ECO:0000256" key="5">
    <source>
        <dbReference type="ARBA" id="ARBA00022741"/>
    </source>
</evidence>
<feature type="domain" description="ABC transporter" evidence="11">
    <location>
        <begin position="433"/>
        <end position="669"/>
    </location>
</feature>
<comment type="function">
    <text evidence="9">Part of an ABC transporter complex. Transmembrane domains (TMD) form a pore in the inner membrane and the ATP-binding domain (NBD) is responsible for energy generation.</text>
</comment>
<evidence type="ECO:0000256" key="6">
    <source>
        <dbReference type="ARBA" id="ARBA00022840"/>
    </source>
</evidence>
<evidence type="ECO:0000256" key="4">
    <source>
        <dbReference type="ARBA" id="ARBA00022692"/>
    </source>
</evidence>
<dbReference type="PROSITE" id="PS50893">
    <property type="entry name" value="ABC_TRANSPORTER_2"/>
    <property type="match status" value="1"/>
</dbReference>
<dbReference type="Gene3D" id="1.20.1560.10">
    <property type="entry name" value="ABC transporter type 1, transmembrane domain"/>
    <property type="match status" value="1"/>
</dbReference>
<dbReference type="GO" id="GO:0005886">
    <property type="term" value="C:plasma membrane"/>
    <property type="evidence" value="ECO:0007669"/>
    <property type="project" value="UniProtKB-SubCell"/>
</dbReference>
<evidence type="ECO:0000256" key="9">
    <source>
        <dbReference type="ARBA" id="ARBA00024725"/>
    </source>
</evidence>
<evidence type="ECO:0000256" key="1">
    <source>
        <dbReference type="ARBA" id="ARBA00004533"/>
    </source>
</evidence>
<dbReference type="GO" id="GO:0090374">
    <property type="term" value="P:oligopeptide export from mitochondrion"/>
    <property type="evidence" value="ECO:0007669"/>
    <property type="project" value="TreeGrafter"/>
</dbReference>
<dbReference type="GO" id="GO:0015421">
    <property type="term" value="F:ABC-type oligopeptide transporter activity"/>
    <property type="evidence" value="ECO:0007669"/>
    <property type="project" value="TreeGrafter"/>
</dbReference>
<keyword evidence="6 13" id="KW-0067">ATP-binding</keyword>
<feature type="transmembrane region" description="Helical" evidence="10">
    <location>
        <begin position="337"/>
        <end position="357"/>
    </location>
</feature>
<dbReference type="InterPro" id="IPR036640">
    <property type="entry name" value="ABC1_TM_sf"/>
</dbReference>
<keyword evidence="7 10" id="KW-1133">Transmembrane helix</keyword>
<dbReference type="InterPro" id="IPR017871">
    <property type="entry name" value="ABC_transporter-like_CS"/>
</dbReference>
<evidence type="ECO:0000313" key="14">
    <source>
        <dbReference type="Proteomes" id="UP000002565"/>
    </source>
</evidence>
<dbReference type="SUPFAM" id="SSF90123">
    <property type="entry name" value="ABC transporter transmembrane region"/>
    <property type="match status" value="1"/>
</dbReference>
<dbReference type="PANTHER" id="PTHR43394">
    <property type="entry name" value="ATP-DEPENDENT PERMEASE MDL1, MITOCHONDRIAL"/>
    <property type="match status" value="1"/>
</dbReference>
<dbReference type="GO" id="GO:0005524">
    <property type="term" value="F:ATP binding"/>
    <property type="evidence" value="ECO:0007669"/>
    <property type="project" value="UniProtKB-KW"/>
</dbReference>
<dbReference type="InterPro" id="IPR027417">
    <property type="entry name" value="P-loop_NTPase"/>
</dbReference>
<evidence type="ECO:0000313" key="13">
    <source>
        <dbReference type="EMBL" id="ACD73098.1"/>
    </source>
</evidence>
<dbReference type="InterPro" id="IPR003593">
    <property type="entry name" value="AAA+_ATPase"/>
</dbReference>
<feature type="transmembrane region" description="Helical" evidence="10">
    <location>
        <begin position="113"/>
        <end position="135"/>
    </location>
</feature>
<reference evidence="13 14" key="1">
    <citation type="journal article" date="2008" name="PLoS ONE">
        <title>Genome sequence of Brucella abortus vaccine strain S19 compared to virulent strains yields candidate virulence genes.</title>
        <authorList>
            <person name="Crasta O.R."/>
            <person name="Folkerts O."/>
            <person name="Fei Z."/>
            <person name="Mane S.P."/>
            <person name="Evans C."/>
            <person name="Martino-Catt S."/>
            <person name="Bricker B."/>
            <person name="Yu G."/>
            <person name="Du L."/>
            <person name="Sobral B.W."/>
        </authorList>
    </citation>
    <scope>NUCLEOTIDE SEQUENCE [LARGE SCALE GENOMIC DNA]</scope>
    <source>
        <strain evidence="13 14">S19</strain>
    </source>
</reference>
<dbReference type="RefSeq" id="WP_002970268.1">
    <property type="nucleotide sequence ID" value="NC_010742.1"/>
</dbReference>
<gene>
    <name evidence="13" type="ordered locus">BAbS19_I16140</name>
</gene>
<keyword evidence="8 10" id="KW-0472">Membrane</keyword>
<name>A0A0F6AS84_BRUA1</name>
<dbReference type="SUPFAM" id="SSF52540">
    <property type="entry name" value="P-loop containing nucleoside triphosphate hydrolases"/>
    <property type="match status" value="1"/>
</dbReference>